<dbReference type="NCBIfam" id="TIGR02419">
    <property type="entry name" value="C4_traR_proteo"/>
    <property type="match status" value="1"/>
</dbReference>
<dbReference type="Pfam" id="PF01258">
    <property type="entry name" value="zf-dskA_traR"/>
    <property type="match status" value="1"/>
</dbReference>
<proteinExistence type="predicted"/>
<dbReference type="Gene3D" id="1.20.120.910">
    <property type="entry name" value="DksA, coiled-coil domain"/>
    <property type="match status" value="1"/>
</dbReference>
<accession>A0ABY6JJ52</accession>
<keyword evidence="2" id="KW-0863">Zinc-finger</keyword>
<evidence type="ECO:0000256" key="3">
    <source>
        <dbReference type="ARBA" id="ARBA00022833"/>
    </source>
</evidence>
<dbReference type="PANTHER" id="PTHR38777:SF1">
    <property type="entry name" value="DNAK SUPPRESSOR PROTEIN"/>
    <property type="match status" value="1"/>
</dbReference>
<organism evidence="6 7">
    <name type="scientific">Siccibacter colletis</name>
    <dbReference type="NCBI Taxonomy" id="1505757"/>
    <lineage>
        <taxon>Bacteria</taxon>
        <taxon>Pseudomonadati</taxon>
        <taxon>Pseudomonadota</taxon>
        <taxon>Gammaproteobacteria</taxon>
        <taxon>Enterobacterales</taxon>
        <taxon>Enterobacteriaceae</taxon>
        <taxon>Siccibacter</taxon>
    </lineage>
</organism>
<keyword evidence="1" id="KW-0479">Metal-binding</keyword>
<evidence type="ECO:0000259" key="5">
    <source>
        <dbReference type="Pfam" id="PF01258"/>
    </source>
</evidence>
<dbReference type="InterPro" id="IPR012783">
    <property type="entry name" value="Znf_C4_TraR"/>
</dbReference>
<dbReference type="RefSeq" id="WP_031518926.1">
    <property type="nucleotide sequence ID" value="NZ_CP074352.1"/>
</dbReference>
<keyword evidence="3" id="KW-0862">Zinc</keyword>
<keyword evidence="7" id="KW-1185">Reference proteome</keyword>
<dbReference type="PROSITE" id="PS51128">
    <property type="entry name" value="ZF_DKSA_2"/>
    <property type="match status" value="1"/>
</dbReference>
<evidence type="ECO:0000256" key="2">
    <source>
        <dbReference type="ARBA" id="ARBA00022771"/>
    </source>
</evidence>
<feature type="domain" description="Zinc finger DksA/TraR C4-type" evidence="5">
    <location>
        <begin position="34"/>
        <end position="64"/>
    </location>
</feature>
<evidence type="ECO:0000256" key="1">
    <source>
        <dbReference type="ARBA" id="ARBA00022723"/>
    </source>
</evidence>
<name>A0ABY6JJ52_9ENTR</name>
<protein>
    <submittedName>
        <fullName evidence="6">TraR/DksA family transcriptional regulator</fullName>
    </submittedName>
</protein>
<dbReference type="EMBL" id="CP074352">
    <property type="protein sequence ID" value="UYU32448.1"/>
    <property type="molecule type" value="Genomic_DNA"/>
</dbReference>
<sequence length="74" mass="8267">MADEIDIAQQYEQEARERYIVQARSRLTGPSRLTCASCDEPIPASRRAILPGVSCCVTCQEIAELKQKHYRGGV</sequence>
<evidence type="ECO:0000313" key="7">
    <source>
        <dbReference type="Proteomes" id="UP001156318"/>
    </source>
</evidence>
<gene>
    <name evidence="6" type="ORF">KFZ77_02700</name>
</gene>
<dbReference type="Proteomes" id="UP001156318">
    <property type="component" value="Chromosome"/>
</dbReference>
<feature type="zinc finger region" description="dksA C4-type" evidence="4">
    <location>
        <begin position="35"/>
        <end position="59"/>
    </location>
</feature>
<dbReference type="PANTHER" id="PTHR38777">
    <property type="entry name" value="FELS-2 PROPHAGE PROTEIN"/>
    <property type="match status" value="1"/>
</dbReference>
<dbReference type="InterPro" id="IPR000962">
    <property type="entry name" value="Znf_DskA_TraR"/>
</dbReference>
<evidence type="ECO:0000256" key="4">
    <source>
        <dbReference type="PROSITE-ProRule" id="PRU00510"/>
    </source>
</evidence>
<reference evidence="6 7" key="1">
    <citation type="submission" date="2021-05" db="EMBL/GenBank/DDBJ databases">
        <title>Isolation, identification, and the growth promoting effects of Pantoea dispersa strain YSD J2 from the aboveground leaves of Cyperus esculentus L.Var. Sativus.</title>
        <authorList>
            <person name="Wang S."/>
            <person name="Tang X.M."/>
            <person name="Huang Y.N."/>
        </authorList>
    </citation>
    <scope>NUCLEOTIDE SEQUENCE [LARGE SCALE GENOMIC DNA]</scope>
    <source>
        <strain evidence="7">YSD YN2</strain>
    </source>
</reference>
<evidence type="ECO:0000313" key="6">
    <source>
        <dbReference type="EMBL" id="UYU32448.1"/>
    </source>
</evidence>
<dbReference type="SUPFAM" id="SSF57716">
    <property type="entry name" value="Glucocorticoid receptor-like (DNA-binding domain)"/>
    <property type="match status" value="1"/>
</dbReference>